<dbReference type="PANTHER" id="PTHR43792">
    <property type="entry name" value="GNAT FAMILY, PUTATIVE (AFU_ORTHOLOGUE AFUA_3G00765)-RELATED-RELATED"/>
    <property type="match status" value="1"/>
</dbReference>
<evidence type="ECO:0000313" key="3">
    <source>
        <dbReference type="Proteomes" id="UP000268016"/>
    </source>
</evidence>
<sequence length="117" mass="12679">MARPAPAQFLVIERDGAAIGAAGHSGGGEIGYILHRAHWRQGFAHEALSAFIPYLFGILDVPALKAEVDPENLASVILLSRLGFRVTGYSRDYYLLEDRPCDSVYLRLPRPGAAASV</sequence>
<dbReference type="AlphaFoldDB" id="A0A3N2QKZ0"/>
<organism evidence="2 3">
    <name type="scientific">Histidinibacterium lentulum</name>
    <dbReference type="NCBI Taxonomy" id="2480588"/>
    <lineage>
        <taxon>Bacteria</taxon>
        <taxon>Pseudomonadati</taxon>
        <taxon>Pseudomonadota</taxon>
        <taxon>Alphaproteobacteria</taxon>
        <taxon>Rhodobacterales</taxon>
        <taxon>Paracoccaceae</taxon>
        <taxon>Histidinibacterium</taxon>
    </lineage>
</organism>
<dbReference type="PANTHER" id="PTHR43792:SF1">
    <property type="entry name" value="N-ACETYLTRANSFERASE DOMAIN-CONTAINING PROTEIN"/>
    <property type="match status" value="1"/>
</dbReference>
<evidence type="ECO:0000313" key="2">
    <source>
        <dbReference type="EMBL" id="ROT95854.1"/>
    </source>
</evidence>
<dbReference type="GO" id="GO:0016747">
    <property type="term" value="F:acyltransferase activity, transferring groups other than amino-acyl groups"/>
    <property type="evidence" value="ECO:0007669"/>
    <property type="project" value="InterPro"/>
</dbReference>
<name>A0A3N2QKZ0_9RHOB</name>
<dbReference type="SUPFAM" id="SSF55729">
    <property type="entry name" value="Acyl-CoA N-acyltransferases (Nat)"/>
    <property type="match status" value="1"/>
</dbReference>
<comment type="caution">
    <text evidence="2">The sequence shown here is derived from an EMBL/GenBank/DDBJ whole genome shotgun (WGS) entry which is preliminary data.</text>
</comment>
<dbReference type="PROSITE" id="PS51186">
    <property type="entry name" value="GNAT"/>
    <property type="match status" value="1"/>
</dbReference>
<evidence type="ECO:0000259" key="1">
    <source>
        <dbReference type="PROSITE" id="PS51186"/>
    </source>
</evidence>
<feature type="domain" description="N-acetyltransferase" evidence="1">
    <location>
        <begin position="1"/>
        <end position="111"/>
    </location>
</feature>
<reference evidence="2 3" key="1">
    <citation type="submission" date="2018-10" db="EMBL/GenBank/DDBJ databases">
        <title>Histidinibacterium lentulum gen. nov., sp. nov., a marine bacterium from the culture broth of Picochlorum sp. 122.</title>
        <authorList>
            <person name="Wang G."/>
        </authorList>
    </citation>
    <scope>NUCLEOTIDE SEQUENCE [LARGE SCALE GENOMIC DNA]</scope>
    <source>
        <strain evidence="2 3">B17</strain>
    </source>
</reference>
<dbReference type="InterPro" id="IPR016181">
    <property type="entry name" value="Acyl_CoA_acyltransferase"/>
</dbReference>
<dbReference type="InterPro" id="IPR051531">
    <property type="entry name" value="N-acetyltransferase"/>
</dbReference>
<dbReference type="EMBL" id="RDRB01000014">
    <property type="protein sequence ID" value="ROT95854.1"/>
    <property type="molecule type" value="Genomic_DNA"/>
</dbReference>
<dbReference type="OrthoDB" id="9804153at2"/>
<accession>A0A3N2QKZ0</accession>
<dbReference type="Pfam" id="PF13302">
    <property type="entry name" value="Acetyltransf_3"/>
    <property type="match status" value="1"/>
</dbReference>
<dbReference type="Proteomes" id="UP000268016">
    <property type="component" value="Unassembled WGS sequence"/>
</dbReference>
<proteinExistence type="predicted"/>
<protein>
    <submittedName>
        <fullName evidence="2">N-acetyltransferase</fullName>
    </submittedName>
</protein>
<dbReference type="Gene3D" id="3.40.630.30">
    <property type="match status" value="1"/>
</dbReference>
<keyword evidence="2" id="KW-0808">Transferase</keyword>
<dbReference type="InterPro" id="IPR000182">
    <property type="entry name" value="GNAT_dom"/>
</dbReference>
<keyword evidence="3" id="KW-1185">Reference proteome</keyword>
<gene>
    <name evidence="2" type="ORF">EAT49_19530</name>
</gene>